<proteinExistence type="predicted"/>
<feature type="compositionally biased region" description="Basic and acidic residues" evidence="1">
    <location>
        <begin position="71"/>
        <end position="81"/>
    </location>
</feature>
<protein>
    <submittedName>
        <fullName evidence="2">Uncharacterized protein</fullName>
    </submittedName>
</protein>
<sequence>MIFSDKVIEGIWIDDDKTGLAILLKNKLDNSTYSIQTSKGSEHWEEFFKKFTPKEVDDFSHAHSQRKVINQKKEEETNKDQDDLKNLFDSKLKAFEISEVKESKDKILRSKIRKSTNLVELNAWVTVLLLKSISDPIHGLTEWGNLLKPAIKENE</sequence>
<name>A0A381RFT3_9ZZZZ</name>
<evidence type="ECO:0000313" key="2">
    <source>
        <dbReference type="EMBL" id="SUZ90672.1"/>
    </source>
</evidence>
<dbReference type="AlphaFoldDB" id="A0A381RFT3"/>
<accession>A0A381RFT3</accession>
<reference evidence="2" key="1">
    <citation type="submission" date="2018-05" db="EMBL/GenBank/DDBJ databases">
        <authorList>
            <person name="Lanie J.A."/>
            <person name="Ng W.-L."/>
            <person name="Kazmierczak K.M."/>
            <person name="Andrzejewski T.M."/>
            <person name="Davidsen T.M."/>
            <person name="Wayne K.J."/>
            <person name="Tettelin H."/>
            <person name="Glass J.I."/>
            <person name="Rusch D."/>
            <person name="Podicherti R."/>
            <person name="Tsui H.-C.T."/>
            <person name="Winkler M.E."/>
        </authorList>
    </citation>
    <scope>NUCLEOTIDE SEQUENCE</scope>
</reference>
<feature type="region of interest" description="Disordered" evidence="1">
    <location>
        <begin position="62"/>
        <end position="81"/>
    </location>
</feature>
<gene>
    <name evidence="2" type="ORF">METZ01_LOCUS43526</name>
</gene>
<organism evidence="2">
    <name type="scientific">marine metagenome</name>
    <dbReference type="NCBI Taxonomy" id="408172"/>
    <lineage>
        <taxon>unclassified sequences</taxon>
        <taxon>metagenomes</taxon>
        <taxon>ecological metagenomes</taxon>
    </lineage>
</organism>
<evidence type="ECO:0000256" key="1">
    <source>
        <dbReference type="SAM" id="MobiDB-lite"/>
    </source>
</evidence>
<dbReference type="EMBL" id="UINC01001914">
    <property type="protein sequence ID" value="SUZ90672.1"/>
    <property type="molecule type" value="Genomic_DNA"/>
</dbReference>